<gene>
    <name evidence="1" type="ORF">CIB95_15540</name>
</gene>
<evidence type="ECO:0000313" key="1">
    <source>
        <dbReference type="EMBL" id="OZM55774.1"/>
    </source>
</evidence>
<dbReference type="RefSeq" id="WP_094926669.1">
    <property type="nucleotide sequence ID" value="NZ_NPIA01000013.1"/>
</dbReference>
<sequence>MPVVKLDVLEKNCPKCNGDGKIEVYSTYFWKTVDELEDTNQRSTKEAHMEARELHKDEISSEVCDYCRGRCVVPNINGKAVLKNETKVLEFIKKYSEKKEEM</sequence>
<accession>A0A263BPT8</accession>
<dbReference type="Proteomes" id="UP000217083">
    <property type="component" value="Unassembled WGS sequence"/>
</dbReference>
<name>A0A263BPT8_9BACI</name>
<dbReference type="EMBL" id="NPIA01000013">
    <property type="protein sequence ID" value="OZM55774.1"/>
    <property type="molecule type" value="Genomic_DNA"/>
</dbReference>
<evidence type="ECO:0000313" key="2">
    <source>
        <dbReference type="Proteomes" id="UP000217083"/>
    </source>
</evidence>
<comment type="caution">
    <text evidence="1">The sequence shown here is derived from an EMBL/GenBank/DDBJ whole genome shotgun (WGS) entry which is preliminary data.</text>
</comment>
<keyword evidence="2" id="KW-1185">Reference proteome</keyword>
<protein>
    <submittedName>
        <fullName evidence="1">Uncharacterized protein</fullName>
    </submittedName>
</protein>
<reference evidence="1 2" key="2">
    <citation type="submission" date="2017-09" db="EMBL/GenBank/DDBJ databases">
        <title>Bacillus patelloidae sp. nov., isolated from the intestinal tract of a marine limpet.</title>
        <authorList>
            <person name="Liu R."/>
            <person name="Dong C."/>
            <person name="Shao Z."/>
        </authorList>
    </citation>
    <scope>NUCLEOTIDE SEQUENCE [LARGE SCALE GENOMIC DNA]</scope>
    <source>
        <strain evidence="1 2">SA5d-4</strain>
    </source>
</reference>
<proteinExistence type="predicted"/>
<organism evidence="1 2">
    <name type="scientific">Lottiidibacillus patelloidae</name>
    <dbReference type="NCBI Taxonomy" id="2670334"/>
    <lineage>
        <taxon>Bacteria</taxon>
        <taxon>Bacillati</taxon>
        <taxon>Bacillota</taxon>
        <taxon>Bacilli</taxon>
        <taxon>Bacillales</taxon>
        <taxon>Bacillaceae</taxon>
        <taxon>Lottiidibacillus</taxon>
    </lineage>
</organism>
<dbReference type="AlphaFoldDB" id="A0A263BPT8"/>
<reference evidence="2" key="1">
    <citation type="submission" date="2017-08" db="EMBL/GenBank/DDBJ databases">
        <authorList>
            <person name="Huang Z."/>
        </authorList>
    </citation>
    <scope>NUCLEOTIDE SEQUENCE [LARGE SCALE GENOMIC DNA]</scope>
    <source>
        <strain evidence="2">SA5d-4</strain>
    </source>
</reference>